<dbReference type="PANTHER" id="PTHR34448:SF1">
    <property type="entry name" value="BLL6088 PROTEIN"/>
    <property type="match status" value="1"/>
</dbReference>
<name>A0A9D1CK50_9FIRM</name>
<keyword evidence="9" id="KW-0482">Metalloprotease</keyword>
<evidence type="ECO:0000313" key="10">
    <source>
        <dbReference type="EMBL" id="HIQ64128.1"/>
    </source>
</evidence>
<evidence type="ECO:0000313" key="11">
    <source>
        <dbReference type="Proteomes" id="UP000886725"/>
    </source>
</evidence>
<evidence type="ECO:0000256" key="9">
    <source>
        <dbReference type="ARBA" id="ARBA00023049"/>
    </source>
</evidence>
<evidence type="ECO:0000256" key="7">
    <source>
        <dbReference type="ARBA" id="ARBA00022723"/>
    </source>
</evidence>
<evidence type="ECO:0000256" key="1">
    <source>
        <dbReference type="ARBA" id="ARBA00001941"/>
    </source>
</evidence>
<comment type="cofactor">
    <cofactor evidence="3">
        <name>Zn(2+)</name>
        <dbReference type="ChEBI" id="CHEBI:29105"/>
    </cofactor>
</comment>
<dbReference type="GO" id="GO:0004177">
    <property type="term" value="F:aminopeptidase activity"/>
    <property type="evidence" value="ECO:0007669"/>
    <property type="project" value="UniProtKB-KW"/>
</dbReference>
<dbReference type="InterPro" id="IPR052170">
    <property type="entry name" value="M29_Exopeptidase"/>
</dbReference>
<dbReference type="SUPFAM" id="SSF144052">
    <property type="entry name" value="Thermophilic metalloprotease-like"/>
    <property type="match status" value="1"/>
</dbReference>
<evidence type="ECO:0000256" key="4">
    <source>
        <dbReference type="ARBA" id="ARBA00008236"/>
    </source>
</evidence>
<dbReference type="GO" id="GO:0008237">
    <property type="term" value="F:metallopeptidase activity"/>
    <property type="evidence" value="ECO:0007669"/>
    <property type="project" value="UniProtKB-KW"/>
</dbReference>
<dbReference type="GO" id="GO:0046872">
    <property type="term" value="F:metal ion binding"/>
    <property type="evidence" value="ECO:0007669"/>
    <property type="project" value="UniProtKB-KW"/>
</dbReference>
<evidence type="ECO:0000256" key="3">
    <source>
        <dbReference type="ARBA" id="ARBA00001947"/>
    </source>
</evidence>
<accession>A0A9D1CK50</accession>
<evidence type="ECO:0000256" key="8">
    <source>
        <dbReference type="ARBA" id="ARBA00022801"/>
    </source>
</evidence>
<comment type="similarity">
    <text evidence="4">Belongs to the peptidase M29 family.</text>
</comment>
<comment type="caution">
    <text evidence="10">The sequence shown here is derived from an EMBL/GenBank/DDBJ whole genome shotgun (WGS) entry which is preliminary data.</text>
</comment>
<keyword evidence="5 10" id="KW-0031">Aminopeptidase</keyword>
<evidence type="ECO:0000256" key="2">
    <source>
        <dbReference type="ARBA" id="ARBA00001946"/>
    </source>
</evidence>
<sequence>MEEKEKQLAKMIVDYSVDVQPKEVVLIDYETTAPISLVKALIHEIMQKGGVPITNMTNPEVAAYLLQNSNDDRIKIVKKYKEFEVSMVDAYIHIRCSLNDYETKNVPKETIRKMGAALQKSKDERVNHRKWVLLNYPSVLDAYKAHMPIEEFKNFAMDVMTVDYSAMSEKIKPLKELMEKTDKVRIVSPNTDLTFSIKGLPAIPCTGEKNIPDGELYTAPVKESVNGRITYNTPCPYQGFVFHNVSLKFENGKIVEATCNEDNEELNKIFDQDEGARYVGEFSLGFNPKLSSPMGDILFDEKIFGSLHFTPGACYEDCDNGNRSAVHWDMVLIQTAEYGGGEIYFDDVLIRKDGLFVLEDLKPLNFGKE</sequence>
<evidence type="ECO:0000256" key="6">
    <source>
        <dbReference type="ARBA" id="ARBA00022670"/>
    </source>
</evidence>
<keyword evidence="7" id="KW-0479">Metal-binding</keyword>
<proteinExistence type="inferred from homology"/>
<protein>
    <submittedName>
        <fullName evidence="10">Aminopeptidase</fullName>
    </submittedName>
</protein>
<dbReference type="EMBL" id="DVFU01000005">
    <property type="protein sequence ID" value="HIQ64128.1"/>
    <property type="molecule type" value="Genomic_DNA"/>
</dbReference>
<dbReference type="GO" id="GO:0006508">
    <property type="term" value="P:proteolysis"/>
    <property type="evidence" value="ECO:0007669"/>
    <property type="project" value="UniProtKB-KW"/>
</dbReference>
<dbReference type="Pfam" id="PF02073">
    <property type="entry name" value="Peptidase_M29"/>
    <property type="match status" value="1"/>
</dbReference>
<reference evidence="10" key="1">
    <citation type="submission" date="2020-10" db="EMBL/GenBank/DDBJ databases">
        <authorList>
            <person name="Gilroy R."/>
        </authorList>
    </citation>
    <scope>NUCLEOTIDE SEQUENCE</scope>
    <source>
        <strain evidence="10">CHK165-10780</strain>
    </source>
</reference>
<keyword evidence="6" id="KW-0645">Protease</keyword>
<organism evidence="10 11">
    <name type="scientific">Candidatus Faecenecus gallistercoris</name>
    <dbReference type="NCBI Taxonomy" id="2840793"/>
    <lineage>
        <taxon>Bacteria</taxon>
        <taxon>Bacillati</taxon>
        <taxon>Bacillota</taxon>
        <taxon>Bacillota incertae sedis</taxon>
        <taxon>Candidatus Faecenecus</taxon>
    </lineage>
</organism>
<dbReference type="AlphaFoldDB" id="A0A9D1CK50"/>
<comment type="cofactor">
    <cofactor evidence="1">
        <name>Co(2+)</name>
        <dbReference type="ChEBI" id="CHEBI:48828"/>
    </cofactor>
</comment>
<dbReference type="Proteomes" id="UP000886725">
    <property type="component" value="Unassembled WGS sequence"/>
</dbReference>
<keyword evidence="8" id="KW-0378">Hydrolase</keyword>
<dbReference type="PANTHER" id="PTHR34448">
    <property type="entry name" value="AMINOPEPTIDASE"/>
    <property type="match status" value="1"/>
</dbReference>
<comment type="cofactor">
    <cofactor evidence="2">
        <name>Mg(2+)</name>
        <dbReference type="ChEBI" id="CHEBI:18420"/>
    </cofactor>
</comment>
<dbReference type="InterPro" id="IPR035097">
    <property type="entry name" value="M29_N-terminal"/>
</dbReference>
<dbReference type="Gene3D" id="3.40.1830.10">
    <property type="entry name" value="Thermophilic metalloprotease (M29)"/>
    <property type="match status" value="1"/>
</dbReference>
<reference evidence="10" key="2">
    <citation type="journal article" date="2021" name="PeerJ">
        <title>Extensive microbial diversity within the chicken gut microbiome revealed by metagenomics and culture.</title>
        <authorList>
            <person name="Gilroy R."/>
            <person name="Ravi A."/>
            <person name="Getino M."/>
            <person name="Pursley I."/>
            <person name="Horton D.L."/>
            <person name="Alikhan N.F."/>
            <person name="Baker D."/>
            <person name="Gharbi K."/>
            <person name="Hall N."/>
            <person name="Watson M."/>
            <person name="Adriaenssens E.M."/>
            <person name="Foster-Nyarko E."/>
            <person name="Jarju S."/>
            <person name="Secka A."/>
            <person name="Antonio M."/>
            <person name="Oren A."/>
            <person name="Chaudhuri R.R."/>
            <person name="La Ragione R."/>
            <person name="Hildebrand F."/>
            <person name="Pallen M.J."/>
        </authorList>
    </citation>
    <scope>NUCLEOTIDE SEQUENCE</scope>
    <source>
        <strain evidence="10">CHK165-10780</strain>
    </source>
</reference>
<dbReference type="InterPro" id="IPR000787">
    <property type="entry name" value="Peptidase_M29"/>
</dbReference>
<gene>
    <name evidence="10" type="ORF">IAC85_00135</name>
</gene>
<evidence type="ECO:0000256" key="5">
    <source>
        <dbReference type="ARBA" id="ARBA00022438"/>
    </source>
</evidence>
<dbReference type="PRINTS" id="PR00919">
    <property type="entry name" value="THERMOPTASE"/>
</dbReference>